<evidence type="ECO:0000313" key="2">
    <source>
        <dbReference type="Proteomes" id="UP000789595"/>
    </source>
</evidence>
<dbReference type="InterPro" id="IPR002698">
    <property type="entry name" value="FTHF_cligase"/>
</dbReference>
<dbReference type="AlphaFoldDB" id="A0A8J2WV33"/>
<accession>A0A8J2WV33</accession>
<dbReference type="Gene3D" id="3.40.50.10420">
    <property type="entry name" value="NagB/RpiA/CoA transferase-like"/>
    <property type="match status" value="1"/>
</dbReference>
<dbReference type="InterPro" id="IPR024185">
    <property type="entry name" value="FTHF_cligase-like_sf"/>
</dbReference>
<dbReference type="Pfam" id="PF01812">
    <property type="entry name" value="5-FTHF_cyc-lig"/>
    <property type="match status" value="1"/>
</dbReference>
<sequence>MSCKGDWRGRSEAKDVVRERAWAALEASGDARDDDGPRGRIPDFVGAEDAAAALAETPEWQQARVVKSNPDPPQAPLRRRALEEGKTVYVPVPQLTEDTPFLKLDPAVLKAKGVAFADAATAAGAARHGEGVRFDQMEKFDIAIVGSVAVAREGARLGKGGGFADLEMGIFRHYGWVTPGETPIVTTVHPTQLVDGVLSAALDEWDVPLDLICCPGEVIRTQTALPQPTKTVSWSAVRPDQFRDIPFLTELRREMDGLFAHDNS</sequence>
<evidence type="ECO:0000313" key="1">
    <source>
        <dbReference type="EMBL" id="CAH0368469.1"/>
    </source>
</evidence>
<dbReference type="GO" id="GO:0005737">
    <property type="term" value="C:cytoplasm"/>
    <property type="evidence" value="ECO:0007669"/>
    <property type="project" value="TreeGrafter"/>
</dbReference>
<dbReference type="PANTHER" id="PTHR13017:SF0">
    <property type="entry name" value="METHENYLTETRAHYDROFOLATE SYNTHASE DOMAIN-CONTAINING PROTEIN"/>
    <property type="match status" value="1"/>
</dbReference>
<gene>
    <name evidence="1" type="ORF">PECAL_2P15350</name>
</gene>
<dbReference type="Proteomes" id="UP000789595">
    <property type="component" value="Unassembled WGS sequence"/>
</dbReference>
<dbReference type="PANTHER" id="PTHR13017">
    <property type="entry name" value="5-FORMYLTETRAHYDROFOLATE CYCLO-LIGASE-RELATED"/>
    <property type="match status" value="1"/>
</dbReference>
<evidence type="ECO:0008006" key="3">
    <source>
        <dbReference type="Google" id="ProtNLM"/>
    </source>
</evidence>
<dbReference type="OrthoDB" id="433414at2759"/>
<reference evidence="1" key="1">
    <citation type="submission" date="2021-11" db="EMBL/GenBank/DDBJ databases">
        <authorList>
            <consortium name="Genoscope - CEA"/>
            <person name="William W."/>
        </authorList>
    </citation>
    <scope>NUCLEOTIDE SEQUENCE</scope>
</reference>
<organism evidence="1 2">
    <name type="scientific">Pelagomonas calceolata</name>
    <dbReference type="NCBI Taxonomy" id="35677"/>
    <lineage>
        <taxon>Eukaryota</taxon>
        <taxon>Sar</taxon>
        <taxon>Stramenopiles</taxon>
        <taxon>Ochrophyta</taxon>
        <taxon>Pelagophyceae</taxon>
        <taxon>Pelagomonadales</taxon>
        <taxon>Pelagomonadaceae</taxon>
        <taxon>Pelagomonas</taxon>
    </lineage>
</organism>
<keyword evidence="2" id="KW-1185">Reference proteome</keyword>
<protein>
    <recommendedName>
        <fullName evidence="3">5-formyltetrahydrofolate cyclo-ligase</fullName>
    </recommendedName>
</protein>
<dbReference type="SUPFAM" id="SSF100950">
    <property type="entry name" value="NagB/RpiA/CoA transferase-like"/>
    <property type="match status" value="1"/>
</dbReference>
<dbReference type="InterPro" id="IPR037171">
    <property type="entry name" value="NagB/RpiA_transferase-like"/>
</dbReference>
<dbReference type="EMBL" id="CAKKNE010000002">
    <property type="protein sequence ID" value="CAH0368469.1"/>
    <property type="molecule type" value="Genomic_DNA"/>
</dbReference>
<comment type="caution">
    <text evidence="1">The sequence shown here is derived from an EMBL/GenBank/DDBJ whole genome shotgun (WGS) entry which is preliminary data.</text>
</comment>
<name>A0A8J2WV33_9STRA</name>
<proteinExistence type="predicted"/>